<dbReference type="Gene3D" id="3.40.630.30">
    <property type="match status" value="1"/>
</dbReference>
<dbReference type="SUPFAM" id="SSF55729">
    <property type="entry name" value="Acyl-CoA N-acyltransferases (Nat)"/>
    <property type="match status" value="1"/>
</dbReference>
<dbReference type="AlphaFoldDB" id="A0A0S7BMN7"/>
<name>A0A0S7BMN7_9CHLR</name>
<evidence type="ECO:0000259" key="1">
    <source>
        <dbReference type="Pfam" id="PF13302"/>
    </source>
</evidence>
<dbReference type="Proteomes" id="UP000055060">
    <property type="component" value="Unassembled WGS sequence"/>
</dbReference>
<evidence type="ECO:0000313" key="3">
    <source>
        <dbReference type="Proteomes" id="UP000055060"/>
    </source>
</evidence>
<keyword evidence="2" id="KW-0808">Transferase</keyword>
<organism evidence="2">
    <name type="scientific">Longilinea arvoryzae</name>
    <dbReference type="NCBI Taxonomy" id="360412"/>
    <lineage>
        <taxon>Bacteria</taxon>
        <taxon>Bacillati</taxon>
        <taxon>Chloroflexota</taxon>
        <taxon>Anaerolineae</taxon>
        <taxon>Anaerolineales</taxon>
        <taxon>Anaerolineaceae</taxon>
        <taxon>Longilinea</taxon>
    </lineage>
</organism>
<dbReference type="OrthoDB" id="9802340at2"/>
<dbReference type="Pfam" id="PF13302">
    <property type="entry name" value="Acetyltransf_3"/>
    <property type="match status" value="1"/>
</dbReference>
<protein>
    <submittedName>
        <fullName evidence="2">Acetyltransferase</fullName>
    </submittedName>
</protein>
<accession>A0A0S7BMN7</accession>
<dbReference type="GO" id="GO:0016747">
    <property type="term" value="F:acyltransferase activity, transferring groups other than amino-acyl groups"/>
    <property type="evidence" value="ECO:0007669"/>
    <property type="project" value="InterPro"/>
</dbReference>
<dbReference type="PANTHER" id="PTHR43792:SF13">
    <property type="entry name" value="ACETYLTRANSFERASE"/>
    <property type="match status" value="1"/>
</dbReference>
<dbReference type="InterPro" id="IPR016181">
    <property type="entry name" value="Acyl_CoA_acyltransferase"/>
</dbReference>
<evidence type="ECO:0000313" key="2">
    <source>
        <dbReference type="EMBL" id="GAP15490.1"/>
    </source>
</evidence>
<dbReference type="InterPro" id="IPR051531">
    <property type="entry name" value="N-acetyltransferase"/>
</dbReference>
<proteinExistence type="predicted"/>
<dbReference type="STRING" id="360412.LARV_03279"/>
<reference evidence="2" key="1">
    <citation type="submission" date="2015-07" db="EMBL/GenBank/DDBJ databases">
        <title>Draft Genome Sequences of Anaerolinea thermolimosa IMO-1, Bellilinea caldifistulae GOMI-1, Leptolinea tardivitalis YMTK-2, Levilinea saccharolytica KIBI-1,Longilinea arvoryzae KOME-1, Previously Described as Members of the Anaerolineaceae (Chloroflexi).</title>
        <authorList>
            <person name="Sekiguchi Y."/>
            <person name="Ohashi A."/>
            <person name="Matsuura N."/>
            <person name="Tourlousse M.D."/>
        </authorList>
    </citation>
    <scope>NUCLEOTIDE SEQUENCE [LARGE SCALE GENOMIC DNA]</scope>
    <source>
        <strain evidence="2">KOME-1</strain>
    </source>
</reference>
<sequence length="179" mass="19899">MPGTGEPFLVEISTPRLALYGLQTSHLKRLVENPEGLEKALGFAIARDVLTPRVQHAIHSKLKKMETAAIADYAWFTYWMIWVRETRLGAGLIGFKGIPAGPSDVEIGYGIDPACQNRNYMTEAVLGLSAWAFTDPRCTGIYAAVLKTNPASSRVLEKAGFYCVSIRRDEIFWRLPRPA</sequence>
<feature type="domain" description="N-acetyltransferase" evidence="1">
    <location>
        <begin position="22"/>
        <end position="161"/>
    </location>
</feature>
<dbReference type="PANTHER" id="PTHR43792">
    <property type="entry name" value="GNAT FAMILY, PUTATIVE (AFU_ORTHOLOGUE AFUA_3G00765)-RELATED-RELATED"/>
    <property type="match status" value="1"/>
</dbReference>
<dbReference type="EMBL" id="DF967972">
    <property type="protein sequence ID" value="GAP15490.1"/>
    <property type="molecule type" value="Genomic_DNA"/>
</dbReference>
<dbReference type="InterPro" id="IPR000182">
    <property type="entry name" value="GNAT_dom"/>
</dbReference>
<keyword evidence="3" id="KW-1185">Reference proteome</keyword>
<gene>
    <name evidence="2" type="ORF">LARV_03279</name>
</gene>